<dbReference type="Pfam" id="PF22028">
    <property type="entry name" value="DUF6934"/>
    <property type="match status" value="1"/>
</dbReference>
<dbReference type="InterPro" id="IPR053865">
    <property type="entry name" value="DUF6934"/>
</dbReference>
<comment type="caution">
    <text evidence="1">The sequence shown here is derived from an EMBL/GenBank/DDBJ whole genome shotgun (WGS) entry which is preliminary data.</text>
</comment>
<dbReference type="OrthoDB" id="961993at2"/>
<dbReference type="AlphaFoldDB" id="A0A2P8G3T6"/>
<accession>A0A2P8G3T6</accession>
<sequence length="146" mass="16848">MDERGYPFEIGVDRLIYKFESVSENKTILKTVSFERIADTNIFNLALLDPVENGELSDQIESRNGDLQLVLATVFQIVCDFLNRFPDSIVSFRGSDARRHRLYRIAISRELANVAGKYEVYGITAIQEVVFFAPNVDYEHYFIKKL</sequence>
<proteinExistence type="predicted"/>
<keyword evidence="2" id="KW-1185">Reference proteome</keyword>
<dbReference type="Proteomes" id="UP000241964">
    <property type="component" value="Unassembled WGS sequence"/>
</dbReference>
<gene>
    <name evidence="1" type="ORF">CLV60_106247</name>
</gene>
<evidence type="ECO:0000313" key="2">
    <source>
        <dbReference type="Proteomes" id="UP000241964"/>
    </source>
</evidence>
<evidence type="ECO:0000313" key="1">
    <source>
        <dbReference type="EMBL" id="PSL28644.1"/>
    </source>
</evidence>
<name>A0A2P8G3T6_9BACT</name>
<organism evidence="1 2">
    <name type="scientific">Dyadobacter jiangsuensis</name>
    <dbReference type="NCBI Taxonomy" id="1591085"/>
    <lineage>
        <taxon>Bacteria</taxon>
        <taxon>Pseudomonadati</taxon>
        <taxon>Bacteroidota</taxon>
        <taxon>Cytophagia</taxon>
        <taxon>Cytophagales</taxon>
        <taxon>Spirosomataceae</taxon>
        <taxon>Dyadobacter</taxon>
    </lineage>
</organism>
<reference evidence="1 2" key="1">
    <citation type="submission" date="2018-03" db="EMBL/GenBank/DDBJ databases">
        <title>Genomic Encyclopedia of Archaeal and Bacterial Type Strains, Phase II (KMG-II): from individual species to whole genera.</title>
        <authorList>
            <person name="Goeker M."/>
        </authorList>
    </citation>
    <scope>NUCLEOTIDE SEQUENCE [LARGE SCALE GENOMIC DNA]</scope>
    <source>
        <strain evidence="1 2">DSM 29057</strain>
    </source>
</reference>
<dbReference type="RefSeq" id="WP_106596087.1">
    <property type="nucleotide sequence ID" value="NZ_PYAS01000006.1"/>
</dbReference>
<dbReference type="EMBL" id="PYAS01000006">
    <property type="protein sequence ID" value="PSL28644.1"/>
    <property type="molecule type" value="Genomic_DNA"/>
</dbReference>
<protein>
    <submittedName>
        <fullName evidence="1">Uncharacterized protein</fullName>
    </submittedName>
</protein>